<dbReference type="STRING" id="1121477.SAMN02745223_01098"/>
<dbReference type="InterPro" id="IPR011059">
    <property type="entry name" value="Metal-dep_hydrolase_composite"/>
</dbReference>
<dbReference type="NCBIfam" id="NF011983">
    <property type="entry name" value="PRK15446.1-4"/>
    <property type="match status" value="1"/>
</dbReference>
<dbReference type="NCBIfam" id="TIGR02318">
    <property type="entry name" value="phosphono_phnM"/>
    <property type="match status" value="1"/>
</dbReference>
<dbReference type="NCBIfam" id="NF011984">
    <property type="entry name" value="PRK15446.1-5"/>
    <property type="match status" value="1"/>
</dbReference>
<dbReference type="Proteomes" id="UP000184533">
    <property type="component" value="Unassembled WGS sequence"/>
</dbReference>
<dbReference type="Gene3D" id="3.20.20.140">
    <property type="entry name" value="Metal-dependent hydrolases"/>
    <property type="match status" value="1"/>
</dbReference>
<gene>
    <name evidence="3" type="ORF">SAMN02745223_01098</name>
    <name evidence="2" type="ORF">VW29_13215</name>
</gene>
<dbReference type="NCBIfam" id="NF011987">
    <property type="entry name" value="PRK15446.2-3"/>
    <property type="match status" value="1"/>
</dbReference>
<evidence type="ECO:0000313" key="4">
    <source>
        <dbReference type="Proteomes" id="UP000033608"/>
    </source>
</evidence>
<dbReference type="NCBIfam" id="NF011981">
    <property type="entry name" value="PRK15446.1-2"/>
    <property type="match status" value="1"/>
</dbReference>
<dbReference type="NCBIfam" id="NF011990">
    <property type="entry name" value="PRK15446.2-6"/>
    <property type="match status" value="1"/>
</dbReference>
<evidence type="ECO:0000313" key="2">
    <source>
        <dbReference type="EMBL" id="KKB83666.1"/>
    </source>
</evidence>
<feature type="domain" description="Amidohydrolase 3" evidence="1">
    <location>
        <begin position="231"/>
        <end position="365"/>
    </location>
</feature>
<dbReference type="PATRIC" id="fig|1121477.3.peg.3799"/>
<protein>
    <submittedName>
        <fullName evidence="3">Alpha-D-ribose 1-methylphosphonate 5-triphosphate diphosphatase</fullName>
    </submittedName>
    <submittedName>
        <fullName evidence="2">Phosphonate metabolism protein PhnM</fullName>
    </submittedName>
</protein>
<dbReference type="Pfam" id="PF07969">
    <property type="entry name" value="Amidohydro_3"/>
    <property type="match status" value="1"/>
</dbReference>
<dbReference type="SUPFAM" id="SSF51338">
    <property type="entry name" value="Composite domain of metallo-dependent hydrolases"/>
    <property type="match status" value="1"/>
</dbReference>
<dbReference type="RefSeq" id="WP_046135743.1">
    <property type="nucleotide sequence ID" value="NZ_FQVC01000002.1"/>
</dbReference>
<dbReference type="PANTHER" id="PTHR43135">
    <property type="entry name" value="ALPHA-D-RIBOSE 1-METHYLPHOSPHONATE 5-TRIPHOSPHATE DIPHOSPHATASE"/>
    <property type="match status" value="1"/>
</dbReference>
<proteinExistence type="predicted"/>
<dbReference type="GO" id="GO:0016810">
    <property type="term" value="F:hydrolase activity, acting on carbon-nitrogen (but not peptide) bonds"/>
    <property type="evidence" value="ECO:0007669"/>
    <property type="project" value="InterPro"/>
</dbReference>
<dbReference type="OrthoDB" id="9785413at2"/>
<dbReference type="InterPro" id="IPR012696">
    <property type="entry name" value="PhnM"/>
</dbReference>
<reference evidence="3 5" key="2">
    <citation type="submission" date="2016-11" db="EMBL/GenBank/DDBJ databases">
        <authorList>
            <person name="Jaros S."/>
            <person name="Januszkiewicz K."/>
            <person name="Wedrychowicz H."/>
        </authorList>
    </citation>
    <scope>NUCLEOTIDE SEQUENCE [LARGE SCALE GENOMIC DNA]</scope>
    <source>
        <strain evidence="3 5">DSM 17137</strain>
    </source>
</reference>
<dbReference type="InterPro" id="IPR013108">
    <property type="entry name" value="Amidohydro_3"/>
</dbReference>
<dbReference type="EMBL" id="LAJF01000089">
    <property type="protein sequence ID" value="KKB83666.1"/>
    <property type="molecule type" value="Genomic_DNA"/>
</dbReference>
<organism evidence="2 4">
    <name type="scientific">Devosia limi DSM 17137</name>
    <dbReference type="NCBI Taxonomy" id="1121477"/>
    <lineage>
        <taxon>Bacteria</taxon>
        <taxon>Pseudomonadati</taxon>
        <taxon>Pseudomonadota</taxon>
        <taxon>Alphaproteobacteria</taxon>
        <taxon>Hyphomicrobiales</taxon>
        <taxon>Devosiaceae</taxon>
        <taxon>Devosia</taxon>
    </lineage>
</organism>
<name>A0A0F5LMR7_9HYPH</name>
<evidence type="ECO:0000313" key="5">
    <source>
        <dbReference type="Proteomes" id="UP000184533"/>
    </source>
</evidence>
<dbReference type="AlphaFoldDB" id="A0A0F5LMR7"/>
<reference evidence="2 4" key="1">
    <citation type="submission" date="2015-03" db="EMBL/GenBank/DDBJ databases">
        <authorList>
            <person name="Hassan Y.I."/>
            <person name="Lepp D."/>
            <person name="Zhou T."/>
        </authorList>
    </citation>
    <scope>NUCLEOTIDE SEQUENCE [LARGE SCALE GENOMIC DNA]</scope>
    <source>
        <strain evidence="2 4">DSM 17137</strain>
    </source>
</reference>
<dbReference type="PANTHER" id="PTHR43135:SF3">
    <property type="entry name" value="ALPHA-D-RIBOSE 1-METHYLPHOSPHONATE 5-TRIPHOSPHATE DIPHOSPHATASE"/>
    <property type="match status" value="1"/>
</dbReference>
<dbReference type="EMBL" id="FQVC01000002">
    <property type="protein sequence ID" value="SHE75507.1"/>
    <property type="molecule type" value="Genomic_DNA"/>
</dbReference>
<accession>A0A0F5LMR7</accession>
<dbReference type="InterPro" id="IPR051781">
    <property type="entry name" value="Metallo-dep_Hydrolase"/>
</dbReference>
<dbReference type="Proteomes" id="UP000033608">
    <property type="component" value="Unassembled WGS sequence"/>
</dbReference>
<dbReference type="SUPFAM" id="SSF51556">
    <property type="entry name" value="Metallo-dependent hydrolases"/>
    <property type="match status" value="1"/>
</dbReference>
<evidence type="ECO:0000259" key="1">
    <source>
        <dbReference type="Pfam" id="PF07969"/>
    </source>
</evidence>
<dbReference type="GO" id="GO:0019700">
    <property type="term" value="P:organic phosphonate catabolic process"/>
    <property type="evidence" value="ECO:0007669"/>
    <property type="project" value="InterPro"/>
</dbReference>
<sequence>MNTIALGDLVLTNAKIVLADEVRQGSVRIDGGMITDIGTPSRTGLDLDGDYLIPGLVELHTDHLETHYAPRPKVRWNPVAAVQAHDAQIAASGITTVFDAIRVGLDENSDMGATEMGILANAIAAGTQAGRLRAEHHIHLRCEVSAPDCLESFLAIKDDSQVRLASLMDHAPGQRQFASMDAYKTYYQGKLKMSDAALADFTARRTEESQTYAEPHRRAIAAACNEMGIVLASHDDATGDHVAEAVALGIGVAEFPTTMEAALAARAAGMAILMGGPNMVRGGSHSGNVSARALAEADLLDILSSDYIPFSMLQSAFALAEVVESVSLPKAIQLVTKRPAAAAGFTDRGEIAVGKRADFVHLRIEDGIPIVLTVWRQGRRVI</sequence>
<dbReference type="InterPro" id="IPR032466">
    <property type="entry name" value="Metal_Hydrolase"/>
</dbReference>
<dbReference type="PIRSF" id="PIRSF038971">
    <property type="entry name" value="PhnM"/>
    <property type="match status" value="1"/>
</dbReference>
<evidence type="ECO:0000313" key="3">
    <source>
        <dbReference type="EMBL" id="SHE75507.1"/>
    </source>
</evidence>
<keyword evidence="4" id="KW-1185">Reference proteome</keyword>
<dbReference type="Gene3D" id="2.30.40.10">
    <property type="entry name" value="Urease, subunit C, domain 1"/>
    <property type="match status" value="2"/>
</dbReference>